<keyword evidence="3 6" id="KW-0812">Transmembrane</keyword>
<keyword evidence="4 6" id="KW-1133">Transmembrane helix</keyword>
<proteinExistence type="inferred from homology"/>
<feature type="transmembrane region" description="Helical" evidence="6">
    <location>
        <begin position="206"/>
        <end position="230"/>
    </location>
</feature>
<accession>A0A068UY67</accession>
<keyword evidence="5 6" id="KW-0472">Membrane</keyword>
<dbReference type="CDD" id="cd13132">
    <property type="entry name" value="MATE_eukaryotic"/>
    <property type="match status" value="1"/>
</dbReference>
<dbReference type="OMA" id="MIRIANW"/>
<dbReference type="GO" id="GO:0016020">
    <property type="term" value="C:membrane"/>
    <property type="evidence" value="ECO:0007669"/>
    <property type="project" value="UniProtKB-SubCell"/>
</dbReference>
<feature type="transmembrane region" description="Helical" evidence="6">
    <location>
        <begin position="63"/>
        <end position="83"/>
    </location>
</feature>
<name>A0A068UY67_COFCA</name>
<comment type="similarity">
    <text evidence="2 6">Belongs to the multi antimicrobial extrusion (MATE) (TC 2.A.66.1) family.</text>
</comment>
<keyword evidence="8" id="KW-1185">Reference proteome</keyword>
<protein>
    <recommendedName>
        <fullName evidence="6">Protein DETOXIFICATION</fullName>
    </recommendedName>
    <alternativeName>
        <fullName evidence="6">Multidrug and toxic compound extrusion protein</fullName>
    </alternativeName>
</protein>
<feature type="transmembrane region" description="Helical" evidence="6">
    <location>
        <begin position="181"/>
        <end position="200"/>
    </location>
</feature>
<evidence type="ECO:0000256" key="2">
    <source>
        <dbReference type="ARBA" id="ARBA00010199"/>
    </source>
</evidence>
<evidence type="ECO:0000256" key="6">
    <source>
        <dbReference type="RuleBase" id="RU004914"/>
    </source>
</evidence>
<dbReference type="GO" id="GO:0015297">
    <property type="term" value="F:antiporter activity"/>
    <property type="evidence" value="ECO:0007669"/>
    <property type="project" value="InterPro"/>
</dbReference>
<evidence type="ECO:0000256" key="3">
    <source>
        <dbReference type="ARBA" id="ARBA00022692"/>
    </source>
</evidence>
<sequence length="525" mass="57181">MEDGEKPLLSHMYDGNGQLNPQNCLTPPSEKLWYLAGPSIFTSICQYGIGALTQIFAGQLGTIQLAAIAVENCVIAAFGYGILMGMGSALETLCGQAYGANRHNMLGIYMQRSWVILNTLALWILPLFIFATPILKLFGQNASIAKEGGKFALWMIPQQFAYAITIPLAKFLQAQSKVMEMAVISAIAVCLHAFLGWLVMMKLRLGLLGAALMLNASWWFITIGQFLYVMSGNCGRSWSGFSWKALRNLSGFAKLSVSSAVMLSLEVWCIMALTLAAGYLPNAEISVDALSICMNIIGWSGMVGLGFNVAISVTVSKKLGCGRPRAAKFAVIVVGLTAFLFGLIFALILLLNWKDFPALFTDSAEVQQLVQELCYMVVSTFENFDIQYGLDLKNKGGILVAQKKKQKQGTHVAQVKTLVKVNLSLGVVKPCVGWVAIGAGWQNTVALINAGCYFLLGVPLSLVTGFKFDMGVKGIWYGMLFGLSLQAGSLPWMTIRTNWNKEAYAAEERLKLWGGETEAQIDEVK</sequence>
<organism evidence="7 8">
    <name type="scientific">Coffea canephora</name>
    <name type="common">Robusta coffee</name>
    <dbReference type="NCBI Taxonomy" id="49390"/>
    <lineage>
        <taxon>Eukaryota</taxon>
        <taxon>Viridiplantae</taxon>
        <taxon>Streptophyta</taxon>
        <taxon>Embryophyta</taxon>
        <taxon>Tracheophyta</taxon>
        <taxon>Spermatophyta</taxon>
        <taxon>Magnoliopsida</taxon>
        <taxon>eudicotyledons</taxon>
        <taxon>Gunneridae</taxon>
        <taxon>Pentapetalae</taxon>
        <taxon>asterids</taxon>
        <taxon>lamiids</taxon>
        <taxon>Gentianales</taxon>
        <taxon>Rubiaceae</taxon>
        <taxon>Ixoroideae</taxon>
        <taxon>Gardenieae complex</taxon>
        <taxon>Bertiereae - Coffeeae clade</taxon>
        <taxon>Coffeeae</taxon>
        <taxon>Coffea</taxon>
    </lineage>
</organism>
<feature type="transmembrane region" description="Helical" evidence="6">
    <location>
        <begin position="115"/>
        <end position="139"/>
    </location>
</feature>
<dbReference type="GO" id="GO:1990961">
    <property type="term" value="P:xenobiotic detoxification by transmembrane export across the plasma membrane"/>
    <property type="evidence" value="ECO:0007669"/>
    <property type="project" value="InterPro"/>
</dbReference>
<evidence type="ECO:0000256" key="1">
    <source>
        <dbReference type="ARBA" id="ARBA00004141"/>
    </source>
</evidence>
<dbReference type="OrthoDB" id="2126698at2759"/>
<dbReference type="Pfam" id="PF01554">
    <property type="entry name" value="MatE"/>
    <property type="match status" value="2"/>
</dbReference>
<dbReference type="AlphaFoldDB" id="A0A068UY67"/>
<feature type="transmembrane region" description="Helical" evidence="6">
    <location>
        <begin position="475"/>
        <end position="495"/>
    </location>
</feature>
<dbReference type="EMBL" id="HG739158">
    <property type="protein sequence ID" value="CDP13217.1"/>
    <property type="molecule type" value="Genomic_DNA"/>
</dbReference>
<evidence type="ECO:0000256" key="4">
    <source>
        <dbReference type="ARBA" id="ARBA00022989"/>
    </source>
</evidence>
<dbReference type="PANTHER" id="PTHR11206">
    <property type="entry name" value="MULTIDRUG RESISTANCE PROTEIN"/>
    <property type="match status" value="1"/>
</dbReference>
<comment type="caution">
    <text evidence="6">Lacks conserved residue(s) required for the propagation of feature annotation.</text>
</comment>
<feature type="transmembrane region" description="Helical" evidence="6">
    <location>
        <begin position="251"/>
        <end position="276"/>
    </location>
</feature>
<dbReference type="InterPro" id="IPR045069">
    <property type="entry name" value="MATE_euk"/>
</dbReference>
<feature type="transmembrane region" description="Helical" evidence="6">
    <location>
        <begin position="444"/>
        <end position="463"/>
    </location>
</feature>
<evidence type="ECO:0000313" key="8">
    <source>
        <dbReference type="Proteomes" id="UP000295252"/>
    </source>
</evidence>
<evidence type="ECO:0000313" key="7">
    <source>
        <dbReference type="EMBL" id="CDP13217.1"/>
    </source>
</evidence>
<evidence type="ECO:0000256" key="5">
    <source>
        <dbReference type="ARBA" id="ARBA00023136"/>
    </source>
</evidence>
<dbReference type="Gramene" id="CDP13217">
    <property type="protein sequence ID" value="CDP13217"/>
    <property type="gene ID" value="GSCOC_T00038086001"/>
</dbReference>
<dbReference type="InterPro" id="IPR002528">
    <property type="entry name" value="MATE_fam"/>
</dbReference>
<comment type="subcellular location">
    <subcellularLocation>
        <location evidence="1">Membrane</location>
        <topology evidence="1">Multi-pass membrane protein</topology>
    </subcellularLocation>
</comment>
<dbReference type="GO" id="GO:0042910">
    <property type="term" value="F:xenobiotic transmembrane transporter activity"/>
    <property type="evidence" value="ECO:0007669"/>
    <property type="project" value="InterPro"/>
</dbReference>
<dbReference type="PhylomeDB" id="A0A068UY67"/>
<dbReference type="InParanoid" id="A0A068UY67"/>
<reference evidence="8" key="1">
    <citation type="journal article" date="2014" name="Science">
        <title>The coffee genome provides insight into the convergent evolution of caffeine biosynthesis.</title>
        <authorList>
            <person name="Denoeud F."/>
            <person name="Carretero-Paulet L."/>
            <person name="Dereeper A."/>
            <person name="Droc G."/>
            <person name="Guyot R."/>
            <person name="Pietrella M."/>
            <person name="Zheng C."/>
            <person name="Alberti A."/>
            <person name="Anthony F."/>
            <person name="Aprea G."/>
            <person name="Aury J.M."/>
            <person name="Bento P."/>
            <person name="Bernard M."/>
            <person name="Bocs S."/>
            <person name="Campa C."/>
            <person name="Cenci A."/>
            <person name="Combes M.C."/>
            <person name="Crouzillat D."/>
            <person name="Da Silva C."/>
            <person name="Daddiego L."/>
            <person name="De Bellis F."/>
            <person name="Dussert S."/>
            <person name="Garsmeur O."/>
            <person name="Gayraud T."/>
            <person name="Guignon V."/>
            <person name="Jahn K."/>
            <person name="Jamilloux V."/>
            <person name="Joet T."/>
            <person name="Labadie K."/>
            <person name="Lan T."/>
            <person name="Leclercq J."/>
            <person name="Lepelley M."/>
            <person name="Leroy T."/>
            <person name="Li L.T."/>
            <person name="Librado P."/>
            <person name="Lopez L."/>
            <person name="Munoz A."/>
            <person name="Noel B."/>
            <person name="Pallavicini A."/>
            <person name="Perrotta G."/>
            <person name="Poncet V."/>
            <person name="Pot D."/>
            <person name="Priyono X."/>
            <person name="Rigoreau M."/>
            <person name="Rouard M."/>
            <person name="Rozas J."/>
            <person name="Tranchant-Dubreuil C."/>
            <person name="VanBuren R."/>
            <person name="Zhang Q."/>
            <person name="Andrade A.C."/>
            <person name="Argout X."/>
            <person name="Bertrand B."/>
            <person name="de Kochko A."/>
            <person name="Graziosi G."/>
            <person name="Henry R.J."/>
            <person name="Jayarama X."/>
            <person name="Ming R."/>
            <person name="Nagai C."/>
            <person name="Rounsley S."/>
            <person name="Sankoff D."/>
            <person name="Giuliano G."/>
            <person name="Albert V.A."/>
            <person name="Wincker P."/>
            <person name="Lashermes P."/>
        </authorList>
    </citation>
    <scope>NUCLEOTIDE SEQUENCE [LARGE SCALE GENOMIC DNA]</scope>
    <source>
        <strain evidence="8">cv. DH200-94</strain>
    </source>
</reference>
<dbReference type="NCBIfam" id="TIGR00797">
    <property type="entry name" value="matE"/>
    <property type="match status" value="1"/>
</dbReference>
<feature type="transmembrane region" description="Helical" evidence="6">
    <location>
        <begin position="327"/>
        <end position="351"/>
    </location>
</feature>
<gene>
    <name evidence="7" type="ORF">GSCOC_T00038086001</name>
</gene>
<feature type="transmembrane region" description="Helical" evidence="6">
    <location>
        <begin position="296"/>
        <end position="315"/>
    </location>
</feature>
<dbReference type="Proteomes" id="UP000295252">
    <property type="component" value="Chromosome III"/>
</dbReference>